<name>A0AAD4RW08_9MAGN</name>
<comment type="caution">
    <text evidence="1">The sequence shown here is derived from an EMBL/GenBank/DDBJ whole genome shotgun (WGS) entry which is preliminary data.</text>
</comment>
<protein>
    <submittedName>
        <fullName evidence="1">Uncharacterized protein</fullName>
    </submittedName>
</protein>
<dbReference type="Proteomes" id="UP001202328">
    <property type="component" value="Unassembled WGS sequence"/>
</dbReference>
<dbReference type="AlphaFoldDB" id="A0AAD4RW08"/>
<organism evidence="1 2">
    <name type="scientific">Papaver atlanticum</name>
    <dbReference type="NCBI Taxonomy" id="357466"/>
    <lineage>
        <taxon>Eukaryota</taxon>
        <taxon>Viridiplantae</taxon>
        <taxon>Streptophyta</taxon>
        <taxon>Embryophyta</taxon>
        <taxon>Tracheophyta</taxon>
        <taxon>Spermatophyta</taxon>
        <taxon>Magnoliopsida</taxon>
        <taxon>Ranunculales</taxon>
        <taxon>Papaveraceae</taxon>
        <taxon>Papaveroideae</taxon>
        <taxon>Papaver</taxon>
    </lineage>
</organism>
<sequence length="69" mass="8124">MTYNVFNFVKQGKMIVKIFPTSWTNELNVYLKELIPDLTIVSTIIYESFKLDTRRVCVEGRGMFENGER</sequence>
<evidence type="ECO:0000313" key="1">
    <source>
        <dbReference type="EMBL" id="KAI3835270.1"/>
    </source>
</evidence>
<gene>
    <name evidence="1" type="ORF">MKW98_020386</name>
</gene>
<keyword evidence="2" id="KW-1185">Reference proteome</keyword>
<dbReference type="EMBL" id="JAJJMB010017752">
    <property type="protein sequence ID" value="KAI3835270.1"/>
    <property type="molecule type" value="Genomic_DNA"/>
</dbReference>
<accession>A0AAD4RW08</accession>
<evidence type="ECO:0000313" key="2">
    <source>
        <dbReference type="Proteomes" id="UP001202328"/>
    </source>
</evidence>
<proteinExistence type="predicted"/>
<reference evidence="1" key="1">
    <citation type="submission" date="2022-04" db="EMBL/GenBank/DDBJ databases">
        <title>A functionally conserved STORR gene fusion in Papaver species that diverged 16.8 million years ago.</title>
        <authorList>
            <person name="Catania T."/>
        </authorList>
    </citation>
    <scope>NUCLEOTIDE SEQUENCE</scope>
    <source>
        <strain evidence="1">S-188037</strain>
    </source>
</reference>